<protein>
    <submittedName>
        <fullName evidence="1">Uncharacterized protein</fullName>
    </submittedName>
</protein>
<dbReference type="EMBL" id="RRYP01006082">
    <property type="protein sequence ID" value="TNV81483.1"/>
    <property type="molecule type" value="Genomic_DNA"/>
</dbReference>
<accession>A0A8J8T4V0</accession>
<comment type="caution">
    <text evidence="1">The sequence shown here is derived from an EMBL/GenBank/DDBJ whole genome shotgun (WGS) entry which is preliminary data.</text>
</comment>
<dbReference type="AlphaFoldDB" id="A0A8J8T4V0"/>
<evidence type="ECO:0000313" key="2">
    <source>
        <dbReference type="Proteomes" id="UP000785679"/>
    </source>
</evidence>
<reference evidence="1" key="1">
    <citation type="submission" date="2019-06" db="EMBL/GenBank/DDBJ databases">
        <authorList>
            <person name="Zheng W."/>
        </authorList>
    </citation>
    <scope>NUCLEOTIDE SEQUENCE</scope>
    <source>
        <strain evidence="1">QDHG01</strain>
    </source>
</reference>
<dbReference type="Proteomes" id="UP000785679">
    <property type="component" value="Unassembled WGS sequence"/>
</dbReference>
<evidence type="ECO:0000313" key="1">
    <source>
        <dbReference type="EMBL" id="TNV81483.1"/>
    </source>
</evidence>
<sequence>MSLQVLNDLPLGVILCRCPSILLSLFFDEKHPLGLQVFKQIGDLQHLVGLLSKHDIVKAIVTEEDIIFVLRAVLLSAVISHFESSSTIARVLLCLDLILQSGPHLQREFLFLHNI</sequence>
<gene>
    <name evidence="1" type="ORF">FGO68_gene7353</name>
</gene>
<name>A0A8J8T4V0_HALGN</name>
<keyword evidence="2" id="KW-1185">Reference proteome</keyword>
<proteinExistence type="predicted"/>
<organism evidence="1 2">
    <name type="scientific">Halteria grandinella</name>
    <dbReference type="NCBI Taxonomy" id="5974"/>
    <lineage>
        <taxon>Eukaryota</taxon>
        <taxon>Sar</taxon>
        <taxon>Alveolata</taxon>
        <taxon>Ciliophora</taxon>
        <taxon>Intramacronucleata</taxon>
        <taxon>Spirotrichea</taxon>
        <taxon>Stichotrichia</taxon>
        <taxon>Sporadotrichida</taxon>
        <taxon>Halteriidae</taxon>
        <taxon>Halteria</taxon>
    </lineage>
</organism>